<keyword evidence="2" id="KW-0472">Membrane</keyword>
<dbReference type="OrthoDB" id="433285at2759"/>
<accession>A0A1Q9E583</accession>
<evidence type="ECO:0000256" key="1">
    <source>
        <dbReference type="SAM" id="MobiDB-lite"/>
    </source>
</evidence>
<evidence type="ECO:0000313" key="4">
    <source>
        <dbReference type="EMBL" id="OLQ02594.1"/>
    </source>
</evidence>
<feature type="transmembrane region" description="Helical" evidence="2">
    <location>
        <begin position="185"/>
        <end position="207"/>
    </location>
</feature>
<organism evidence="4 5">
    <name type="scientific">Symbiodinium microadriaticum</name>
    <name type="common">Dinoflagellate</name>
    <name type="synonym">Zooxanthella microadriatica</name>
    <dbReference type="NCBI Taxonomy" id="2951"/>
    <lineage>
        <taxon>Eukaryota</taxon>
        <taxon>Sar</taxon>
        <taxon>Alveolata</taxon>
        <taxon>Dinophyceae</taxon>
        <taxon>Suessiales</taxon>
        <taxon>Symbiodiniaceae</taxon>
        <taxon>Symbiodinium</taxon>
    </lineage>
</organism>
<keyword evidence="2" id="KW-0812">Transmembrane</keyword>
<comment type="caution">
    <text evidence="4">The sequence shown here is derived from an EMBL/GenBank/DDBJ whole genome shotgun (WGS) entry which is preliminary data.</text>
</comment>
<evidence type="ECO:0000256" key="2">
    <source>
        <dbReference type="SAM" id="Phobius"/>
    </source>
</evidence>
<protein>
    <submittedName>
        <fullName evidence="4">Uncharacterized protein</fullName>
    </submittedName>
</protein>
<evidence type="ECO:0000313" key="5">
    <source>
        <dbReference type="Proteomes" id="UP000186817"/>
    </source>
</evidence>
<feature type="compositionally biased region" description="Basic and acidic residues" evidence="1">
    <location>
        <begin position="229"/>
        <end position="246"/>
    </location>
</feature>
<evidence type="ECO:0000256" key="3">
    <source>
        <dbReference type="SAM" id="SignalP"/>
    </source>
</evidence>
<reference evidence="4 5" key="1">
    <citation type="submission" date="2016-02" db="EMBL/GenBank/DDBJ databases">
        <title>Genome analysis of coral dinoflagellate symbionts highlights evolutionary adaptations to a symbiotic lifestyle.</title>
        <authorList>
            <person name="Aranda M."/>
            <person name="Li Y."/>
            <person name="Liew Y.J."/>
            <person name="Baumgarten S."/>
            <person name="Simakov O."/>
            <person name="Wilson M."/>
            <person name="Piel J."/>
            <person name="Ashoor H."/>
            <person name="Bougouffa S."/>
            <person name="Bajic V.B."/>
            <person name="Ryu T."/>
            <person name="Ravasi T."/>
            <person name="Bayer T."/>
            <person name="Micklem G."/>
            <person name="Kim H."/>
            <person name="Bhak J."/>
            <person name="Lajeunesse T.C."/>
            <person name="Voolstra C.R."/>
        </authorList>
    </citation>
    <scope>NUCLEOTIDE SEQUENCE [LARGE SCALE GENOMIC DNA]</scope>
    <source>
        <strain evidence="4 5">CCMP2467</strain>
    </source>
</reference>
<keyword evidence="3" id="KW-0732">Signal</keyword>
<dbReference type="Proteomes" id="UP000186817">
    <property type="component" value="Unassembled WGS sequence"/>
</dbReference>
<feature type="region of interest" description="Disordered" evidence="1">
    <location>
        <begin position="35"/>
        <end position="67"/>
    </location>
</feature>
<name>A0A1Q9E583_SYMMI</name>
<dbReference type="EMBL" id="LSRX01000261">
    <property type="protein sequence ID" value="OLQ02594.1"/>
    <property type="molecule type" value="Genomic_DNA"/>
</dbReference>
<gene>
    <name evidence="4" type="ORF">AK812_SmicGene14574</name>
</gene>
<keyword evidence="5" id="KW-1185">Reference proteome</keyword>
<feature type="region of interest" description="Disordered" evidence="1">
    <location>
        <begin position="214"/>
        <end position="246"/>
    </location>
</feature>
<feature type="compositionally biased region" description="Basic and acidic residues" evidence="1">
    <location>
        <begin position="50"/>
        <end position="67"/>
    </location>
</feature>
<feature type="signal peptide" evidence="3">
    <location>
        <begin position="1"/>
        <end position="24"/>
    </location>
</feature>
<feature type="chain" id="PRO_5013090642" evidence="3">
    <location>
        <begin position="25"/>
        <end position="330"/>
    </location>
</feature>
<dbReference type="AlphaFoldDB" id="A0A1Q9E583"/>
<feature type="transmembrane region" description="Helical" evidence="2">
    <location>
        <begin position="287"/>
        <end position="306"/>
    </location>
</feature>
<proteinExistence type="predicted"/>
<sequence>MRARGLLPCALVAAAFVLLGSTVARSFVSAPASNRKTRTLRALPQPGQQTEEKKETEDGGFKMPKPDMRLMNQQSKAGLSVDQDRRGNMWSLEPETRFAEDTDEMLPAAIYFPVIIALTIGSIFFFAKLTNDDPRFGGLASVFSTDTTPLHQKMALFVWKSKEAGMQSRPRGAEKGHMPARVRGLLPCALVVAAFVLLGSTVARSFVSAPASNRKTRTLRALPQPGQQTEEKKETEDGGFKMPKPDMRLMNQQSKAGLSVDQDRRGNMWSLEPETRFAEDTDEMLPAAIYFPVIIALTIGSIFFFAKLTNDDPRFGGSFGDDARLINEWG</sequence>
<keyword evidence="2" id="KW-1133">Transmembrane helix</keyword>
<feature type="transmembrane region" description="Helical" evidence="2">
    <location>
        <begin position="108"/>
        <end position="127"/>
    </location>
</feature>